<dbReference type="RefSeq" id="WP_226175806.1">
    <property type="nucleotide sequence ID" value="NZ_JAJADR010000002.1"/>
</dbReference>
<keyword evidence="2" id="KW-0732">Signal</keyword>
<name>A0ABS8AQX2_9BACT</name>
<evidence type="ECO:0000256" key="2">
    <source>
        <dbReference type="SAM" id="SignalP"/>
    </source>
</evidence>
<protein>
    <recommendedName>
        <fullName evidence="5">T9SS type A sorting domain-containing protein</fullName>
    </recommendedName>
</protein>
<reference evidence="3" key="1">
    <citation type="submission" date="2021-10" db="EMBL/GenBank/DDBJ databases">
        <authorList>
            <person name="Dean J.D."/>
            <person name="Kim M.K."/>
            <person name="Newey C.N."/>
            <person name="Stoker T.S."/>
            <person name="Thompson D.W."/>
            <person name="Grose J.H."/>
        </authorList>
    </citation>
    <scope>NUCLEOTIDE SEQUENCE</scope>
    <source>
        <strain evidence="3">BT178</strain>
    </source>
</reference>
<feature type="signal peptide" evidence="2">
    <location>
        <begin position="1"/>
        <end position="26"/>
    </location>
</feature>
<evidence type="ECO:0000256" key="1">
    <source>
        <dbReference type="SAM" id="MobiDB-lite"/>
    </source>
</evidence>
<comment type="caution">
    <text evidence="3">The sequence shown here is derived from an EMBL/GenBank/DDBJ whole genome shotgun (WGS) entry which is preliminary data.</text>
</comment>
<dbReference type="Proteomes" id="UP001165296">
    <property type="component" value="Unassembled WGS sequence"/>
</dbReference>
<keyword evidence="4" id="KW-1185">Reference proteome</keyword>
<proteinExistence type="predicted"/>
<evidence type="ECO:0008006" key="5">
    <source>
        <dbReference type="Google" id="ProtNLM"/>
    </source>
</evidence>
<gene>
    <name evidence="3" type="ORF">LGH74_11545</name>
</gene>
<feature type="compositionally biased region" description="Polar residues" evidence="1">
    <location>
        <begin position="310"/>
        <end position="323"/>
    </location>
</feature>
<accession>A0ABS8AQX2</accession>
<feature type="region of interest" description="Disordered" evidence="1">
    <location>
        <begin position="309"/>
        <end position="328"/>
    </location>
</feature>
<sequence length="677" mass="66677">MLKHQHLYCFALASALTLAFTQRAQAQAGKNGPLTVSTANVVVNSYSALTADAAAGTTTLTVASTSGLSTGDLIMVIQMQGATINTTNTSSYGAVTAYNNAGNYELAVVQGIINGTSFGLSKALSRSYTAAGKVQIVRIPRYTTLTINAGGSITGAAWDGTTGGVVATEAQGTTTINGSIAATGLGFRGGATANNGVNNNANYVGTGNTGGEKGESIAGYGASYAGGTRGRGAPANGGGGGNSVNAGGGGGANGGTVASWTGTGRPSITTGAWANAWNLESAGFATSSSSGGGRGGYGVSDNDLDALTVGPNQASWGQYSRPNTGGLGGRPLDYSAGRLYLGGGGGTGDGNTSVAGLGGRGGGLVYLLGAGFAGSGSVVANGAAGGTSQANNPFADGAGGGGGGGTIVVNASSIMNLQLTASGGAGGNTENTVDKGYGPGGGGGAGYIGLTQTASFSNVTIALQGGANGVSTSPGLTEFPPNGATRGGASSFAFISATSAPLPVTWTSFTAAWDGSRTRLAWATATELRTQSFVTERSTDGRTFTAFGQPVAAAGTSQTERRYTSYDAAPPAPQVYYRIRQLDTNGATSYTPVVVVRTQHLGDVGAYPTPVRRGQRLHTALPATATPLLRDLLGRSVPVSVLPAANGTLDVDTQALAAGVYLLSVPGGAAQRLVVQE</sequence>
<organism evidence="3 4">
    <name type="scientific">Hymenobacter lucidus</name>
    <dbReference type="NCBI Taxonomy" id="2880930"/>
    <lineage>
        <taxon>Bacteria</taxon>
        <taxon>Pseudomonadati</taxon>
        <taxon>Bacteroidota</taxon>
        <taxon>Cytophagia</taxon>
        <taxon>Cytophagales</taxon>
        <taxon>Hymenobacteraceae</taxon>
        <taxon>Hymenobacter</taxon>
    </lineage>
</organism>
<feature type="chain" id="PRO_5046545091" description="T9SS type A sorting domain-containing protein" evidence="2">
    <location>
        <begin position="27"/>
        <end position="677"/>
    </location>
</feature>
<evidence type="ECO:0000313" key="4">
    <source>
        <dbReference type="Proteomes" id="UP001165296"/>
    </source>
</evidence>
<evidence type="ECO:0000313" key="3">
    <source>
        <dbReference type="EMBL" id="MCB2408612.1"/>
    </source>
</evidence>
<dbReference type="EMBL" id="JAJADR010000002">
    <property type="protein sequence ID" value="MCB2408612.1"/>
    <property type="molecule type" value="Genomic_DNA"/>
</dbReference>